<dbReference type="AlphaFoldDB" id="A0A2U3NHX1"/>
<gene>
    <name evidence="2" type="ORF">MTAB308_4650</name>
</gene>
<sequence length="588" mass="66219">MDSMRGTKKPTQTCPLSSLAEDDPAPPPLYPFIGTAHWPVPVPSSQPYFDQGLQFFFAFNNRESLRAFRAAADEAENAGIRCSACYWAQALPLGVDINMPKQSEPDRKAAREALHRAIDANPSAKDWEIIRALFERYQDCTVKDEKECQRVRNQAYYRGMKKVRDEFGSDDANVITLFADSAMNLTPWNYWDKNGKPITEWSGPLTEAQTSLKEALDFGRYPQNEGPIHWYIHLMEGSRTPGAAKPYAGLLASLAPNAGHLVHMPSHIYYRIGDMQDAIWANKKAIEADEAYFAKEPGLYRPDDDRYRYDYYLHNIHFLLAAAVLSGDTQDVNPYAEKLLTSAPGEGKGSGADRYRTIYYLVRMNFTSTGDIRNFRGPDSFDQQPLANLAYDYAQLMADIWDGNRSSKWVGKFGNDLAQYRKNKGEQNENCDPPAAGVQLPRDWKGLCLAAILNELGQARIAASEANWNEAVDHADRARVIQDALPYKELPVWLYPARQTLASVLIRRADSARHDLDTAKQLLLESLNKLPGADPDQIPTGTFPGNGWAYYGLWEIANKISPADVNQATADLQAHWFGTDEFRNLERM</sequence>
<dbReference type="Proteomes" id="UP000241595">
    <property type="component" value="Unassembled WGS sequence"/>
</dbReference>
<keyword evidence="3" id="KW-1185">Reference proteome</keyword>
<dbReference type="EMBL" id="FTRV01000015">
    <property type="protein sequence ID" value="SPM31137.1"/>
    <property type="molecule type" value="Genomic_DNA"/>
</dbReference>
<evidence type="ECO:0000313" key="3">
    <source>
        <dbReference type="Proteomes" id="UP000241595"/>
    </source>
</evidence>
<dbReference type="PANTHER" id="PTHR45588">
    <property type="entry name" value="TPR DOMAIN-CONTAINING PROTEIN"/>
    <property type="match status" value="1"/>
</dbReference>
<proteinExistence type="predicted"/>
<protein>
    <submittedName>
        <fullName evidence="2">Tetratricopeptide repeat protein</fullName>
    </submittedName>
</protein>
<evidence type="ECO:0000313" key="2">
    <source>
        <dbReference type="EMBL" id="SPM31137.1"/>
    </source>
</evidence>
<name>A0A2U3NHX1_9MYCO</name>
<dbReference type="PANTHER" id="PTHR45588:SF1">
    <property type="entry name" value="WW DOMAIN-CONTAINING PROTEIN"/>
    <property type="match status" value="1"/>
</dbReference>
<accession>A0A2U3NHX1</accession>
<evidence type="ECO:0000256" key="1">
    <source>
        <dbReference type="SAM" id="MobiDB-lite"/>
    </source>
</evidence>
<organism evidence="2 3">
    <name type="scientific">Mycobacterium terramassiliense</name>
    <dbReference type="NCBI Taxonomy" id="1841859"/>
    <lineage>
        <taxon>Bacteria</taxon>
        <taxon>Bacillati</taxon>
        <taxon>Actinomycetota</taxon>
        <taxon>Actinomycetes</taxon>
        <taxon>Mycobacteriales</taxon>
        <taxon>Mycobacteriaceae</taxon>
        <taxon>Mycobacterium</taxon>
    </lineage>
</organism>
<feature type="region of interest" description="Disordered" evidence="1">
    <location>
        <begin position="1"/>
        <end position="21"/>
    </location>
</feature>
<reference evidence="2 3" key="1">
    <citation type="submission" date="2017-01" db="EMBL/GenBank/DDBJ databases">
        <authorList>
            <consortium name="Urmite Genomes"/>
        </authorList>
    </citation>
    <scope>NUCLEOTIDE SEQUENCE [LARGE SCALE GENOMIC DNA]</scope>
    <source>
        <strain evidence="2 3">AB308</strain>
    </source>
</reference>
<dbReference type="STRING" id="1841859.GCA_900157385_04651"/>